<evidence type="ECO:0000313" key="3">
    <source>
        <dbReference type="Proteomes" id="UP000266091"/>
    </source>
</evidence>
<dbReference type="EMBL" id="BGZJ01000001">
    <property type="protein sequence ID" value="GBO92774.1"/>
    <property type="molecule type" value="Genomic_DNA"/>
</dbReference>
<gene>
    <name evidence="2" type="ORF">MESMUL_01280</name>
</gene>
<comment type="caution">
    <text evidence="2">The sequence shown here is derived from an EMBL/GenBank/DDBJ whole genome shotgun (WGS) entry which is preliminary data.</text>
</comment>
<dbReference type="Proteomes" id="UP000266091">
    <property type="component" value="Unassembled WGS sequence"/>
</dbReference>
<proteinExistence type="predicted"/>
<dbReference type="OrthoDB" id="784829at2"/>
<evidence type="ECO:0000313" key="2">
    <source>
        <dbReference type="EMBL" id="GBO92774.1"/>
    </source>
</evidence>
<dbReference type="AlphaFoldDB" id="A0A388SDG1"/>
<sequence length="654" mass="70207">MGEKKLEIKEPEGAVPKYARGACYEFPSRCDGRDKFKVEKDGIYRVRSCSQNGGEGESKTIVCARLDVVGKSCGRDGKGWGRVVEFKDDNGKTHRMPISMAEVGAGGSKLTQRLLSEGLPFCVPSSSGGMAPVNQFLMSYPLDELPTIRTVDCGGWADENFSCFVLGDGLTVKARRAADAELGAAAAAPAVTAKGTFEEWKRLNSEIAPHSKRLSFAICVALAASVLPIIGDSSRIFHFFGKTSTGKSTGLKAASTVWGGASWVNTWNLSANAASALAKKYNNLPLILDELGQAKDAVRGVSYTIGNGVDRSRSDREGNAKESKAWSLYALSSGEGSLEEIKRTAGRGADSGTATGELVRFINIPAQADPEDPSKGIFETFPKGLATEGRRNWIDSHCGNCPVYGTAGVAFLQTLIDDIQNSGVVAFKENLRAGVAAFEKGYPEASSSATMGRVLHAFAIVAVAGELAISYGVLPWNEGDAVDAARVCFEAWASSAETPEAQEAAFIESLKEDPKKSAKSYQIYWPDGKICDLVASYSPAFGRLIVQGTPESLEGVMVIYDSQQFDDVIARAGRGLPKSNAISAIEKRGLFYSTDKHHQIYSIRRKSAAFSFGLTAETKYRVIALIDNLERIDEIMDGAGLPLRAKARKENDND</sequence>
<keyword evidence="3" id="KW-1185">Reference proteome</keyword>
<dbReference type="RefSeq" id="WP_116269301.1">
    <property type="nucleotide sequence ID" value="NZ_BGZJ01000001.1"/>
</dbReference>
<dbReference type="InterPro" id="IPR009270">
    <property type="entry name" value="DUF927"/>
</dbReference>
<name>A0A388SDG1_9BURK</name>
<accession>A0A388SDG1</accession>
<evidence type="ECO:0000259" key="1">
    <source>
        <dbReference type="Pfam" id="PF06048"/>
    </source>
</evidence>
<dbReference type="Pfam" id="PF06048">
    <property type="entry name" value="DUF927"/>
    <property type="match status" value="1"/>
</dbReference>
<reference evidence="2 3" key="1">
    <citation type="journal article" date="2018" name="Int. J. Syst. Evol. Microbiol.">
        <title>Mesosutterella multiformis gen. nov., sp. nov., a member of the family Sutterellaceae and Sutterella megalosphaeroides sp. nov., isolated from human faeces.</title>
        <authorList>
            <person name="Sakamoto M."/>
            <person name="Ikeyama N."/>
            <person name="Kunihiro T."/>
            <person name="Iino T."/>
            <person name="Yuki M."/>
            <person name="Ohkuma M."/>
        </authorList>
    </citation>
    <scope>NUCLEOTIDE SEQUENCE [LARGE SCALE GENOMIC DNA]</scope>
    <source>
        <strain evidence="2 3">4NBBH2</strain>
    </source>
</reference>
<protein>
    <recommendedName>
        <fullName evidence="1">DUF927 domain-containing protein</fullName>
    </recommendedName>
</protein>
<feature type="domain" description="DUF927" evidence="1">
    <location>
        <begin position="36"/>
        <end position="324"/>
    </location>
</feature>
<organism evidence="2 3">
    <name type="scientific">Mesosutterella multiformis</name>
    <dbReference type="NCBI Taxonomy" id="2259133"/>
    <lineage>
        <taxon>Bacteria</taxon>
        <taxon>Pseudomonadati</taxon>
        <taxon>Pseudomonadota</taxon>
        <taxon>Betaproteobacteria</taxon>
        <taxon>Burkholderiales</taxon>
        <taxon>Sutterellaceae</taxon>
        <taxon>Mesosutterella</taxon>
    </lineage>
</organism>